<sequence>MFNYDGNQLAQWANNVARALETANGAHLALLLRSKSDKLALDKLYSIDERSFSQFIQSYFAKYDKRIVPGISQFFTDYLKLRVIIAGDTFSWEDVIKKAFKLLDQWMDIYLSESVVEHHWLVPPMYTICNIITKIGTIADKVGSMNPTAQDLDGDEDKDKYMKQVLSNVRSKMGRVRGDETRHSAYIVLLGQSIKGCMQLGNMQMAAGFLKAIESTTINYARALRGPLINYCYYLGKLHMQKEEYFESEEHLSWAFSNCLKDNIDMRRHILECLIVVRIGLGKLPPLGLLRKYGLDHYYDLVHAITSGNVKKFSDTIDTYADTFIREGTILCVEQLKYIAYRTFIKNVKKWWNTHEPTEKNNMLPIGVLTCAIRTTMPQMSDNEMLCICANMIKRSYMKGYISWERLTIVFSAIQPFPPICHQG</sequence>
<protein>
    <submittedName>
        <fullName evidence="1">Uncharacterized protein</fullName>
    </submittedName>
</protein>
<dbReference type="InterPro" id="IPR045114">
    <property type="entry name" value="Csn12-like"/>
</dbReference>
<dbReference type="eggNOG" id="KOG2688">
    <property type="taxonomic scope" value="Eukaryota"/>
</dbReference>
<proteinExistence type="predicted"/>
<dbReference type="KEGG" id="beq:BEWA_020920"/>
<accession>L0AUL4</accession>
<evidence type="ECO:0000313" key="2">
    <source>
        <dbReference type="Proteomes" id="UP000031512"/>
    </source>
</evidence>
<keyword evidence="2" id="KW-1185">Reference proteome</keyword>
<gene>
    <name evidence="1" type="ORF">BEWA_020920</name>
</gene>
<organism evidence="1 2">
    <name type="scientific">Theileria equi strain WA</name>
    <dbReference type="NCBI Taxonomy" id="1537102"/>
    <lineage>
        <taxon>Eukaryota</taxon>
        <taxon>Sar</taxon>
        <taxon>Alveolata</taxon>
        <taxon>Apicomplexa</taxon>
        <taxon>Aconoidasida</taxon>
        <taxon>Piroplasmida</taxon>
        <taxon>Theileriidae</taxon>
        <taxon>Theileria</taxon>
    </lineage>
</organism>
<dbReference type="AlphaFoldDB" id="L0AUL4"/>
<dbReference type="GO" id="GO:0006368">
    <property type="term" value="P:transcription elongation by RNA polymerase II"/>
    <property type="evidence" value="ECO:0007669"/>
    <property type="project" value="TreeGrafter"/>
</dbReference>
<dbReference type="Proteomes" id="UP000031512">
    <property type="component" value="Chromosome 1"/>
</dbReference>
<dbReference type="GO" id="GO:0003723">
    <property type="term" value="F:RNA binding"/>
    <property type="evidence" value="ECO:0007669"/>
    <property type="project" value="InterPro"/>
</dbReference>
<dbReference type="VEuPathDB" id="PiroplasmaDB:BEWA_020920"/>
<name>L0AUL4_THEEQ</name>
<dbReference type="GO" id="GO:0016973">
    <property type="term" value="P:poly(A)+ mRNA export from nucleus"/>
    <property type="evidence" value="ECO:0007669"/>
    <property type="project" value="TreeGrafter"/>
</dbReference>
<dbReference type="InterPro" id="IPR036388">
    <property type="entry name" value="WH-like_DNA-bd_sf"/>
</dbReference>
<dbReference type="SMART" id="SM00753">
    <property type="entry name" value="PAM"/>
    <property type="match status" value="1"/>
</dbReference>
<dbReference type="PANTHER" id="PTHR12732:SF0">
    <property type="entry name" value="PCI DOMAIN-CONTAINING PROTEIN 2"/>
    <property type="match status" value="1"/>
</dbReference>
<dbReference type="GO" id="GO:0000973">
    <property type="term" value="P:post-transcriptional tethering of RNA polymerase II gene DNA at nuclear periphery"/>
    <property type="evidence" value="ECO:0007669"/>
    <property type="project" value="TreeGrafter"/>
</dbReference>
<dbReference type="OrthoDB" id="10252687at2759"/>
<dbReference type="PANTHER" id="PTHR12732">
    <property type="entry name" value="UNCHARACTERIZED PROTEASOME COMPONENT REGION PCI-CONTAINING"/>
    <property type="match status" value="1"/>
</dbReference>
<reference evidence="1 2" key="1">
    <citation type="journal article" date="2012" name="BMC Genomics">
        <title>Comparative genomic analysis and phylogenetic position of Theileria equi.</title>
        <authorList>
            <person name="Kappmeyer L.S."/>
            <person name="Thiagarajan M."/>
            <person name="Herndon D.R."/>
            <person name="Ramsay J.D."/>
            <person name="Caler E."/>
            <person name="Djikeng A."/>
            <person name="Gillespie J.J."/>
            <person name="Lau A.O."/>
            <person name="Roalson E.H."/>
            <person name="Silva J.C."/>
            <person name="Silva M.G."/>
            <person name="Suarez C.E."/>
            <person name="Ueti M.W."/>
            <person name="Nene V.M."/>
            <person name="Mealey R.H."/>
            <person name="Knowles D.P."/>
            <person name="Brayton K.A."/>
        </authorList>
    </citation>
    <scope>NUCLEOTIDE SEQUENCE [LARGE SCALE GENOMIC DNA]</scope>
    <source>
        <strain evidence="1 2">WA</strain>
    </source>
</reference>
<dbReference type="GeneID" id="15803615"/>
<dbReference type="RefSeq" id="XP_004828911.1">
    <property type="nucleotide sequence ID" value="XM_004828854.1"/>
</dbReference>
<dbReference type="GO" id="GO:0070390">
    <property type="term" value="C:transcription export complex 2"/>
    <property type="evidence" value="ECO:0007669"/>
    <property type="project" value="TreeGrafter"/>
</dbReference>
<dbReference type="STRING" id="1537102.L0AUL4"/>
<evidence type="ECO:0000313" key="1">
    <source>
        <dbReference type="EMBL" id="AFZ79245.1"/>
    </source>
</evidence>
<dbReference type="Gene3D" id="1.10.10.10">
    <property type="entry name" value="Winged helix-like DNA-binding domain superfamily/Winged helix DNA-binding domain"/>
    <property type="match status" value="1"/>
</dbReference>
<dbReference type="EMBL" id="CP001669">
    <property type="protein sequence ID" value="AFZ79245.1"/>
    <property type="molecule type" value="Genomic_DNA"/>
</dbReference>
<dbReference type="GO" id="GO:0003690">
    <property type="term" value="F:double-stranded DNA binding"/>
    <property type="evidence" value="ECO:0007669"/>
    <property type="project" value="InterPro"/>
</dbReference>